<dbReference type="Proteomes" id="UP001054902">
    <property type="component" value="Unassembled WGS sequence"/>
</dbReference>
<dbReference type="PANTHER" id="PTHR24121">
    <property type="entry name" value="NO MECHANORECEPTOR POTENTIAL C, ISOFORM D-RELATED"/>
    <property type="match status" value="1"/>
</dbReference>
<keyword evidence="2" id="KW-0812">Transmembrane</keyword>
<feature type="compositionally biased region" description="Polar residues" evidence="1">
    <location>
        <begin position="247"/>
        <end position="259"/>
    </location>
</feature>
<feature type="compositionally biased region" description="Basic and acidic residues" evidence="1">
    <location>
        <begin position="84"/>
        <end position="93"/>
    </location>
</feature>
<dbReference type="InterPro" id="IPR036770">
    <property type="entry name" value="Ankyrin_rpt-contain_sf"/>
</dbReference>
<dbReference type="EMBL" id="BLLK01000038">
    <property type="protein sequence ID" value="GFH49413.1"/>
    <property type="molecule type" value="Genomic_DNA"/>
</dbReference>
<feature type="compositionally biased region" description="Polar residues" evidence="1">
    <location>
        <begin position="209"/>
        <end position="218"/>
    </location>
</feature>
<gene>
    <name evidence="3" type="ORF">CTEN210_05889</name>
</gene>
<keyword evidence="2" id="KW-0472">Membrane</keyword>
<feature type="transmembrane region" description="Helical" evidence="2">
    <location>
        <begin position="1249"/>
        <end position="1274"/>
    </location>
</feature>
<keyword evidence="2" id="KW-1133">Transmembrane helix</keyword>
<feature type="transmembrane region" description="Helical" evidence="2">
    <location>
        <begin position="965"/>
        <end position="986"/>
    </location>
</feature>
<feature type="compositionally biased region" description="Low complexity" evidence="1">
    <location>
        <begin position="284"/>
        <end position="311"/>
    </location>
</feature>
<accession>A0AAD3H472</accession>
<feature type="transmembrane region" description="Helical" evidence="2">
    <location>
        <begin position="1141"/>
        <end position="1166"/>
    </location>
</feature>
<feature type="transmembrane region" description="Helical" evidence="2">
    <location>
        <begin position="1069"/>
        <end position="1090"/>
    </location>
</feature>
<feature type="region of interest" description="Disordered" evidence="1">
    <location>
        <begin position="1"/>
        <end position="318"/>
    </location>
</feature>
<dbReference type="InterPro" id="IPR002110">
    <property type="entry name" value="Ankyrin_rpt"/>
</dbReference>
<feature type="transmembrane region" description="Helical" evidence="2">
    <location>
        <begin position="1029"/>
        <end position="1049"/>
    </location>
</feature>
<name>A0AAD3H472_9STRA</name>
<organism evidence="3 4">
    <name type="scientific">Chaetoceros tenuissimus</name>
    <dbReference type="NCBI Taxonomy" id="426638"/>
    <lineage>
        <taxon>Eukaryota</taxon>
        <taxon>Sar</taxon>
        <taxon>Stramenopiles</taxon>
        <taxon>Ochrophyta</taxon>
        <taxon>Bacillariophyta</taxon>
        <taxon>Coscinodiscophyceae</taxon>
        <taxon>Chaetocerotophycidae</taxon>
        <taxon>Chaetocerotales</taxon>
        <taxon>Chaetocerotaceae</taxon>
        <taxon>Chaetoceros</taxon>
    </lineage>
</organism>
<dbReference type="SMART" id="SM00248">
    <property type="entry name" value="ANK"/>
    <property type="match status" value="6"/>
</dbReference>
<dbReference type="SUPFAM" id="SSF48403">
    <property type="entry name" value="Ankyrin repeat"/>
    <property type="match status" value="1"/>
</dbReference>
<evidence type="ECO:0000313" key="3">
    <source>
        <dbReference type="EMBL" id="GFH49413.1"/>
    </source>
</evidence>
<feature type="compositionally biased region" description="Polar residues" evidence="1">
    <location>
        <begin position="96"/>
        <end position="115"/>
    </location>
</feature>
<evidence type="ECO:0000313" key="4">
    <source>
        <dbReference type="Proteomes" id="UP001054902"/>
    </source>
</evidence>
<feature type="compositionally biased region" description="Low complexity" evidence="1">
    <location>
        <begin position="224"/>
        <end position="234"/>
    </location>
</feature>
<protein>
    <recommendedName>
        <fullName evidence="5">Ion transport domain-containing protein</fullName>
    </recommendedName>
</protein>
<evidence type="ECO:0008006" key="5">
    <source>
        <dbReference type="Google" id="ProtNLM"/>
    </source>
</evidence>
<proteinExistence type="predicted"/>
<feature type="compositionally biased region" description="Polar residues" evidence="1">
    <location>
        <begin position="127"/>
        <end position="160"/>
    </location>
</feature>
<reference evidence="3 4" key="1">
    <citation type="journal article" date="2021" name="Sci. Rep.">
        <title>The genome of the diatom Chaetoceros tenuissimus carries an ancient integrated fragment of an extant virus.</title>
        <authorList>
            <person name="Hongo Y."/>
            <person name="Kimura K."/>
            <person name="Takaki Y."/>
            <person name="Yoshida Y."/>
            <person name="Baba S."/>
            <person name="Kobayashi G."/>
            <person name="Nagasaki K."/>
            <person name="Hano T."/>
            <person name="Tomaru Y."/>
        </authorList>
    </citation>
    <scope>NUCLEOTIDE SEQUENCE [LARGE SCALE GENOMIC DNA]</scope>
    <source>
        <strain evidence="3 4">NIES-3715</strain>
    </source>
</reference>
<comment type="caution">
    <text evidence="3">The sequence shown here is derived from an EMBL/GenBank/DDBJ whole genome shotgun (WGS) entry which is preliminary data.</text>
</comment>
<feature type="transmembrane region" description="Helical" evidence="2">
    <location>
        <begin position="924"/>
        <end position="944"/>
    </location>
</feature>
<dbReference type="Gene3D" id="1.25.40.20">
    <property type="entry name" value="Ankyrin repeat-containing domain"/>
    <property type="match status" value="2"/>
</dbReference>
<feature type="compositionally biased region" description="Polar residues" evidence="1">
    <location>
        <begin position="174"/>
        <end position="189"/>
    </location>
</feature>
<dbReference type="PANTHER" id="PTHR24121:SF23">
    <property type="entry name" value="NO MECHANORECEPTOR POTENTIAL C, ISOFORM H"/>
    <property type="match status" value="1"/>
</dbReference>
<feature type="compositionally biased region" description="Polar residues" evidence="1">
    <location>
        <begin position="72"/>
        <end position="83"/>
    </location>
</feature>
<sequence>MSSEWVDKSSYAFTRSERTDNTRSNRKGYRSASSYSSHDSMSEMDDNVEVMHTRSNKRGGGVKDVIMHPPSRTYTRYNQSSSNDGRKNVRGKEVFSTPNASPTNSQMNGKNSAESSWFPMSIPSIGSLISQPSDENPSTQSGSRNLAQDYSKSSTRSSPRFGSFPVSNERPISPTIQSNPSALTNPFSSRSDDDTLSPPRNRNKFNPFGSRSPSTSPNDDMKRSAQSNKNSSPSQKKRGRNPFASISPKSSPTGDQINTIPLAKSVEGSRPTGDQTTPLNPFASRSRTTSRSPTINGNPRSYSRSPSPVYERPSRKITTDQSEFHRILSCAATPEDAQFIEALEILASSKNPRKLAQTKLSDAQDWTALHIASLSNPPLYIIYALLLVYPEAAREVDSDGRLPLHLAAGSDSSVCVLNAITRFNNDAVCTKDSRGFIPLHLALLRDGKEEIKINALRILLGQSIGRSEAVIELGGKLRRGVKDGYLRNKEHLNLELNQIQGGLFGVSKNAAALRDRKRRERLANMNKTDQSLSRGFAANISQIDSQDDNPFHHNHLSSLWENDEQYDHDPFGDLELIESNKFTANVQRHLKQLAQWKKKYDKDHPKNDEDYSKQHSNFVNPATIPSPTHFRLPLHMAVRRNHNRNSKRDNKVATLSPPPNQNEILRILIHAYPAALTIKDTQDKTPLMTCLALIHHPAIHPIDLDTIELLLGTRTIGYRPAPKWLEDMDFSRQHQSSIARQGYKQDLGSLAVNAAMIPCDETYPLHIAAREALSTPIVQAILTSYPGAKYAQDERDCTPLHCILENLTGSSTINLEVMKMLMDEKVLRIRDKSDQSIFDLLVINGRNGKLPTKNVKMEKTTAIFKPVFHQVVVDEVYSNTKRREVDDLLVEIHALPPMMRKQACATEAFQYLLSRELSSAGSTMLIFMYGIILLTLAITFTSMVDNFISETPETILSSIGTQKTVVFVTNAYLSIHGIIYAILTIRLNISIIEALSNIWTWVSFTALLTSFIVAISIENDVSSLNQSFLISLSTVAVGTLWFALLGYLARWWYGIGLFCASVMKMVKRILSPLLVLSLFTLAFMQMVYIVQSNGQCLYQEDIARGEDLKICSIWDSFKIVYLLVIGEGFVGADASSGDQTIALLLIFVVFAFLLILHTVSLAVLNLQSYDQKDAMVDSFWFPILIHLLIVHNVQETICFCGCKYQNFATRLEDMWDYIKVAFSDIDVKDTKWWYLQRDLGRSHLMSQKWFVRIVGIFIVPIWFCLGVFSLGALWPPQIRRYVFSIGMDTSHSSIFEESLIPSNEPSQITTIQSDLSKMKTMLYDRFQSLEDEIYEMKALSQKHQ</sequence>
<feature type="transmembrane region" description="Helical" evidence="2">
    <location>
        <begin position="998"/>
        <end position="1017"/>
    </location>
</feature>
<evidence type="ECO:0000256" key="2">
    <source>
        <dbReference type="SAM" id="Phobius"/>
    </source>
</evidence>
<evidence type="ECO:0000256" key="1">
    <source>
        <dbReference type="SAM" id="MobiDB-lite"/>
    </source>
</evidence>
<keyword evidence="4" id="KW-1185">Reference proteome</keyword>